<dbReference type="SUPFAM" id="SSF48452">
    <property type="entry name" value="TPR-like"/>
    <property type="match status" value="1"/>
</dbReference>
<evidence type="ECO:0000259" key="6">
    <source>
        <dbReference type="Pfam" id="PF07980"/>
    </source>
</evidence>
<reference evidence="8 9" key="1">
    <citation type="submission" date="2022-01" db="EMBL/GenBank/DDBJ databases">
        <title>Flavihumibacter sp. nov., isolated from sediment of a river.</title>
        <authorList>
            <person name="Liu H."/>
        </authorList>
    </citation>
    <scope>NUCLEOTIDE SEQUENCE [LARGE SCALE GENOMIC DNA]</scope>
    <source>
        <strain evidence="8 9">RY-1</strain>
    </source>
</reference>
<evidence type="ECO:0000313" key="8">
    <source>
        <dbReference type="EMBL" id="MCF1716632.1"/>
    </source>
</evidence>
<gene>
    <name evidence="8" type="ORF">L0U88_18465</name>
</gene>
<evidence type="ECO:0000256" key="2">
    <source>
        <dbReference type="ARBA" id="ARBA00006275"/>
    </source>
</evidence>
<keyword evidence="5" id="KW-0998">Cell outer membrane</keyword>
<dbReference type="InterPro" id="IPR012944">
    <property type="entry name" value="SusD_RagB_dom"/>
</dbReference>
<comment type="similarity">
    <text evidence="2">Belongs to the SusD family.</text>
</comment>
<dbReference type="Pfam" id="PF14322">
    <property type="entry name" value="SusD-like_3"/>
    <property type="match status" value="1"/>
</dbReference>
<name>A0ABS9BNJ2_9BACT</name>
<dbReference type="RefSeq" id="WP_234867966.1">
    <property type="nucleotide sequence ID" value="NZ_JAKEVY010000005.1"/>
</dbReference>
<dbReference type="Pfam" id="PF07980">
    <property type="entry name" value="SusD_RagB"/>
    <property type="match status" value="1"/>
</dbReference>
<proteinExistence type="inferred from homology"/>
<dbReference type="Proteomes" id="UP001200145">
    <property type="component" value="Unassembled WGS sequence"/>
</dbReference>
<evidence type="ECO:0000256" key="5">
    <source>
        <dbReference type="ARBA" id="ARBA00023237"/>
    </source>
</evidence>
<feature type="domain" description="SusD-like N-terminal" evidence="7">
    <location>
        <begin position="86"/>
        <end position="218"/>
    </location>
</feature>
<dbReference type="PROSITE" id="PS51257">
    <property type="entry name" value="PROKAR_LIPOPROTEIN"/>
    <property type="match status" value="1"/>
</dbReference>
<evidence type="ECO:0000259" key="7">
    <source>
        <dbReference type="Pfam" id="PF14322"/>
    </source>
</evidence>
<protein>
    <submittedName>
        <fullName evidence="8">RagB/SusD family nutrient uptake outer membrane protein</fullName>
    </submittedName>
</protein>
<dbReference type="InterPro" id="IPR033985">
    <property type="entry name" value="SusD-like_N"/>
</dbReference>
<sequence length="528" mass="58624">MKKLTNFTILSLFFFSGIMSSCKKDILETIPNDRVSSAIYWRTESDAIYGVNSVYSALDAVNLFVLDGVSDIGHTNTTFTVEFNIENGTYDASHSRIQTEWQNGFRGIFLANDVLANIDKITTTNTALLDRLKAETRVLRAYYYLKLTGLYGDVPLITNPITAAEGLSIARTSQADVYEFISTELAAASSALPASYPTAEKGRITKGAALALKARAHLWSGDFAQAAEAAKAVIDLNVYGLVDEYGKLFTYAMENSKEVVFDKQFLAGTLTHNSFAYMGPYSQRNSSSNFVPTKALADLYTMKNGKEITDPDAGFDPMQPYLNRDPRMRYTMYLDGDPLPSGILFKPVPGQGGADEVGKTQYNTSTGYSLKKYVVAEDLQTPGASGLNFILLRYAEVLLTYAEAKIELNQLDASVYDAINAIRTRPDVGLPELQAGLSQDELRKIVRRERTIELAFEGWRLFDIRRWKIGEQVMRGPVYGITYFENGNPVTIEVPSVTRVFDPAKHYIWPVPQKETALNPALGQNPGW</sequence>
<dbReference type="EMBL" id="JAKEVY010000005">
    <property type="protein sequence ID" value="MCF1716632.1"/>
    <property type="molecule type" value="Genomic_DNA"/>
</dbReference>
<dbReference type="InterPro" id="IPR011990">
    <property type="entry name" value="TPR-like_helical_dom_sf"/>
</dbReference>
<evidence type="ECO:0000256" key="4">
    <source>
        <dbReference type="ARBA" id="ARBA00023136"/>
    </source>
</evidence>
<evidence type="ECO:0000256" key="1">
    <source>
        <dbReference type="ARBA" id="ARBA00004442"/>
    </source>
</evidence>
<evidence type="ECO:0000313" key="9">
    <source>
        <dbReference type="Proteomes" id="UP001200145"/>
    </source>
</evidence>
<organism evidence="8 9">
    <name type="scientific">Flavihumibacter fluminis</name>
    <dbReference type="NCBI Taxonomy" id="2909236"/>
    <lineage>
        <taxon>Bacteria</taxon>
        <taxon>Pseudomonadati</taxon>
        <taxon>Bacteroidota</taxon>
        <taxon>Chitinophagia</taxon>
        <taxon>Chitinophagales</taxon>
        <taxon>Chitinophagaceae</taxon>
        <taxon>Flavihumibacter</taxon>
    </lineage>
</organism>
<keyword evidence="3" id="KW-0732">Signal</keyword>
<feature type="domain" description="RagB/SusD" evidence="6">
    <location>
        <begin position="257"/>
        <end position="528"/>
    </location>
</feature>
<evidence type="ECO:0000256" key="3">
    <source>
        <dbReference type="ARBA" id="ARBA00022729"/>
    </source>
</evidence>
<comment type="caution">
    <text evidence="8">The sequence shown here is derived from an EMBL/GenBank/DDBJ whole genome shotgun (WGS) entry which is preliminary data.</text>
</comment>
<keyword evidence="4" id="KW-0472">Membrane</keyword>
<keyword evidence="9" id="KW-1185">Reference proteome</keyword>
<accession>A0ABS9BNJ2</accession>
<dbReference type="Gene3D" id="1.25.40.390">
    <property type="match status" value="1"/>
</dbReference>
<dbReference type="CDD" id="cd08977">
    <property type="entry name" value="SusD"/>
    <property type="match status" value="1"/>
</dbReference>
<comment type="subcellular location">
    <subcellularLocation>
        <location evidence="1">Cell outer membrane</location>
    </subcellularLocation>
</comment>